<evidence type="ECO:0000256" key="3">
    <source>
        <dbReference type="SAM" id="Phobius"/>
    </source>
</evidence>
<gene>
    <name evidence="5" type="ORF">BDV95DRAFT_605122</name>
</gene>
<dbReference type="PANTHER" id="PTHR47965:SF101">
    <property type="entry name" value="HYPOTHETICAL ASPARTYL PROTEASE (EUROFUNG)-RELATED"/>
    <property type="match status" value="1"/>
</dbReference>
<dbReference type="InterPro" id="IPR034164">
    <property type="entry name" value="Pepsin-like_dom"/>
</dbReference>
<dbReference type="GO" id="GO:0006508">
    <property type="term" value="P:proteolysis"/>
    <property type="evidence" value="ECO:0007669"/>
    <property type="project" value="InterPro"/>
</dbReference>
<dbReference type="GO" id="GO:0009277">
    <property type="term" value="C:fungal-type cell wall"/>
    <property type="evidence" value="ECO:0007669"/>
    <property type="project" value="TreeGrafter"/>
</dbReference>
<dbReference type="AlphaFoldDB" id="A0A7C8MD23"/>
<evidence type="ECO:0000313" key="5">
    <source>
        <dbReference type="EMBL" id="KAF2873635.1"/>
    </source>
</evidence>
<dbReference type="InterPro" id="IPR033121">
    <property type="entry name" value="PEPTIDASE_A1"/>
</dbReference>
<feature type="domain" description="Peptidase A1" evidence="4">
    <location>
        <begin position="32"/>
        <end position="386"/>
    </location>
</feature>
<evidence type="ECO:0000259" key="4">
    <source>
        <dbReference type="PROSITE" id="PS51767"/>
    </source>
</evidence>
<dbReference type="SUPFAM" id="SSF50630">
    <property type="entry name" value="Acid proteases"/>
    <property type="match status" value="1"/>
</dbReference>
<dbReference type="InterPro" id="IPR001461">
    <property type="entry name" value="Aspartic_peptidase_A1"/>
</dbReference>
<dbReference type="GO" id="GO:0031505">
    <property type="term" value="P:fungal-type cell wall organization"/>
    <property type="evidence" value="ECO:0007669"/>
    <property type="project" value="TreeGrafter"/>
</dbReference>
<name>A0A7C8MD23_9PLEO</name>
<organism evidence="5 6">
    <name type="scientific">Massariosphaeria phaeospora</name>
    <dbReference type="NCBI Taxonomy" id="100035"/>
    <lineage>
        <taxon>Eukaryota</taxon>
        <taxon>Fungi</taxon>
        <taxon>Dikarya</taxon>
        <taxon>Ascomycota</taxon>
        <taxon>Pezizomycotina</taxon>
        <taxon>Dothideomycetes</taxon>
        <taxon>Pleosporomycetidae</taxon>
        <taxon>Pleosporales</taxon>
        <taxon>Pleosporales incertae sedis</taxon>
        <taxon>Massariosphaeria</taxon>
    </lineage>
</organism>
<protein>
    <submittedName>
        <fullName evidence="5">Aspartic peptidase domain-containing protein</fullName>
    </submittedName>
</protein>
<dbReference type="PRINTS" id="PR00792">
    <property type="entry name" value="PEPSIN"/>
</dbReference>
<dbReference type="CDD" id="cd12087">
    <property type="entry name" value="TM_EGFR-like"/>
    <property type="match status" value="1"/>
</dbReference>
<dbReference type="EMBL" id="JAADJZ010000007">
    <property type="protein sequence ID" value="KAF2873635.1"/>
    <property type="molecule type" value="Genomic_DNA"/>
</dbReference>
<comment type="caution">
    <text evidence="5">The sequence shown here is derived from an EMBL/GenBank/DDBJ whole genome shotgun (WGS) entry which is preliminary data.</text>
</comment>
<keyword evidence="6" id="KW-1185">Reference proteome</keyword>
<feature type="region of interest" description="Disordered" evidence="2">
    <location>
        <begin position="560"/>
        <end position="592"/>
    </location>
</feature>
<dbReference type="PROSITE" id="PS51767">
    <property type="entry name" value="PEPTIDASE_A1"/>
    <property type="match status" value="1"/>
</dbReference>
<dbReference type="CDD" id="cd05471">
    <property type="entry name" value="pepsin_like"/>
    <property type="match status" value="1"/>
</dbReference>
<dbReference type="GO" id="GO:0005576">
    <property type="term" value="C:extracellular region"/>
    <property type="evidence" value="ECO:0007669"/>
    <property type="project" value="TreeGrafter"/>
</dbReference>
<keyword evidence="3" id="KW-0812">Transmembrane</keyword>
<dbReference type="Pfam" id="PF00026">
    <property type="entry name" value="Asp"/>
    <property type="match status" value="1"/>
</dbReference>
<evidence type="ECO:0000256" key="1">
    <source>
        <dbReference type="ARBA" id="ARBA00007447"/>
    </source>
</evidence>
<comment type="similarity">
    <text evidence="1">Belongs to the peptidase A1 family.</text>
</comment>
<dbReference type="Proteomes" id="UP000481861">
    <property type="component" value="Unassembled WGS sequence"/>
</dbReference>
<evidence type="ECO:0000313" key="6">
    <source>
        <dbReference type="Proteomes" id="UP000481861"/>
    </source>
</evidence>
<dbReference type="Gene3D" id="2.40.70.10">
    <property type="entry name" value="Acid Proteases"/>
    <property type="match status" value="2"/>
</dbReference>
<dbReference type="GO" id="GO:0004190">
    <property type="term" value="F:aspartic-type endopeptidase activity"/>
    <property type="evidence" value="ECO:0007669"/>
    <property type="project" value="InterPro"/>
</dbReference>
<sequence>MIARSQNINTTITVPIVASVSQYWEGNDGPWSSFAIQVGNRPQDVRVLPSTASTSTWVVYDQGCPADAPSNCAESRGGIFNPDKSLTWVPNSIFEIGVKTNLDFEVFGDFGFDSVTLGWQGSGGPIVEHSIVAGIGDTHFSWLGVLGLNPRPTNFTSLPNSPQLSLIQTLKSQGSIPSVSWAYTAGAQYRLNGIFGSLVFGGFDTSRFEVPKGVSPDLTFPLYTDVERDLLVGISSIRSSNSTSSTSESKLLEDGIYALIDSTVPHLWLPESVCKAFEAAFGLSWNATTNLYILNSTQHAVLLRLNPSITITLSPDLPPSATDKAVSVTLPYSAFNLNLSWPHAENSVYYFPLRRAANETLYRLGRAFLQEAYLVADYERGNFSVWPCVWDSSTNKANVIPIRSVNDTSNDSGLGGTAGDSGKNGLGTGAIAGIAIGVAVAVFSIALATFFYTRKRRKNKKESIDLGVRTTSPTSAQTVTYHHHGKTGSLDELDSEAKHELESAGKHELESIGKHELAARMILEAPNDAEKKFEMDGQPNIIEMGVEPKIHEMDAQDHGPRIFVEPPTALEPGPGSILPSPVGMPKVGRKGR</sequence>
<keyword evidence="3" id="KW-0472">Membrane</keyword>
<keyword evidence="3" id="KW-1133">Transmembrane helix</keyword>
<feature type="transmembrane region" description="Helical" evidence="3">
    <location>
        <begin position="430"/>
        <end position="452"/>
    </location>
</feature>
<dbReference type="OrthoDB" id="4074350at2759"/>
<evidence type="ECO:0000256" key="2">
    <source>
        <dbReference type="SAM" id="MobiDB-lite"/>
    </source>
</evidence>
<dbReference type="InterPro" id="IPR021109">
    <property type="entry name" value="Peptidase_aspartic_dom_sf"/>
</dbReference>
<reference evidence="5 6" key="1">
    <citation type="submission" date="2020-01" db="EMBL/GenBank/DDBJ databases">
        <authorList>
            <consortium name="DOE Joint Genome Institute"/>
            <person name="Haridas S."/>
            <person name="Albert R."/>
            <person name="Binder M."/>
            <person name="Bloem J."/>
            <person name="Labutti K."/>
            <person name="Salamov A."/>
            <person name="Andreopoulos B."/>
            <person name="Baker S.E."/>
            <person name="Barry K."/>
            <person name="Bills G."/>
            <person name="Bluhm B.H."/>
            <person name="Cannon C."/>
            <person name="Castanera R."/>
            <person name="Culley D.E."/>
            <person name="Daum C."/>
            <person name="Ezra D."/>
            <person name="Gonzalez J.B."/>
            <person name="Henrissat B."/>
            <person name="Kuo A."/>
            <person name="Liang C."/>
            <person name="Lipzen A."/>
            <person name="Lutzoni F."/>
            <person name="Magnuson J."/>
            <person name="Mondo S."/>
            <person name="Nolan M."/>
            <person name="Ohm R."/>
            <person name="Pangilinan J."/>
            <person name="Park H.-J.H."/>
            <person name="Ramirez L."/>
            <person name="Alfaro M."/>
            <person name="Sun H."/>
            <person name="Tritt A."/>
            <person name="Yoshinaga Y."/>
            <person name="Zwiers L.-H.L."/>
            <person name="Turgeon B.G."/>
            <person name="Goodwin S.B."/>
            <person name="Spatafora J.W."/>
            <person name="Crous P.W."/>
            <person name="Grigoriev I.V."/>
        </authorList>
    </citation>
    <scope>NUCLEOTIDE SEQUENCE [LARGE SCALE GENOMIC DNA]</scope>
    <source>
        <strain evidence="5 6">CBS 611.86</strain>
    </source>
</reference>
<accession>A0A7C8MD23</accession>
<dbReference type="PANTHER" id="PTHR47965">
    <property type="entry name" value="ASPARTYL PROTEASE-RELATED"/>
    <property type="match status" value="1"/>
</dbReference>
<proteinExistence type="inferred from homology"/>